<protein>
    <recommendedName>
        <fullName evidence="2">Tyr recombinase domain-containing protein</fullName>
    </recommendedName>
</protein>
<dbReference type="SUPFAM" id="SSF56349">
    <property type="entry name" value="DNA breaking-rejoining enzymes"/>
    <property type="match status" value="1"/>
</dbReference>
<dbReference type="InterPro" id="IPR011010">
    <property type="entry name" value="DNA_brk_join_enz"/>
</dbReference>
<dbReference type="InterPro" id="IPR002104">
    <property type="entry name" value="Integrase_catalytic"/>
</dbReference>
<dbReference type="PROSITE" id="PS51898">
    <property type="entry name" value="TYR_RECOMBINASE"/>
    <property type="match status" value="1"/>
</dbReference>
<dbReference type="EMBL" id="JBHMAG010000019">
    <property type="protein sequence ID" value="MFB9755889.1"/>
    <property type="molecule type" value="Genomic_DNA"/>
</dbReference>
<accession>A0ABV5W5M6</accession>
<evidence type="ECO:0000256" key="1">
    <source>
        <dbReference type="ARBA" id="ARBA00023172"/>
    </source>
</evidence>
<dbReference type="InterPro" id="IPR013762">
    <property type="entry name" value="Integrase-like_cat_sf"/>
</dbReference>
<keyword evidence="1" id="KW-0233">DNA recombination</keyword>
<comment type="caution">
    <text evidence="3">The sequence shown here is derived from an EMBL/GenBank/DDBJ whole genome shotgun (WGS) entry which is preliminary data.</text>
</comment>
<proteinExistence type="predicted"/>
<evidence type="ECO:0000313" key="3">
    <source>
        <dbReference type="EMBL" id="MFB9755889.1"/>
    </source>
</evidence>
<dbReference type="Gene3D" id="1.10.443.10">
    <property type="entry name" value="Intergrase catalytic core"/>
    <property type="match status" value="1"/>
</dbReference>
<sequence>MNSTSLSRSEYIKRLVHKQVADIRLKDLLIEYLLEVENGHFRPQSFVSSFASLTIDQLCWNHMCRAINKDRINANYYRKLYKIVYLNEIIRDEFSDYLRQNTWLFDECKGTSMEYFSPESIPFNLFYVDVKNYKVYFDLQTKSIFLRTIIHEFVLSFNESELKKTALKLFIKHFNNSLGKISESLQLYSDFNNSTFDRQYTYYSSLKHGTSIGRERLINYLCRFYLFLLNKHALFSPGDVLSREFLGRGQFHLSYDRGYRSVYLNPHDKIPFFDRWILIFNGEEEFTTALRKSQTYAIDFSEINNPNFRYMAKHFIWFGSNNINTRIKIYQVIRWFLNWIDINGNLKSFNSKQFYFSTSVIALYRMNIYSEYSNQETRNTITDAVKTFLKHIQEFDLSKVENAAFDYLRRKKIKVSGGNPITKEDLELLVTEYKRQSREGTILEKLNWIIVNICLTTNLRISEVLDMRTSALEDGPNTAEKILMTKRKGSGNHTEDYYINLYTVRLIEKAFQVTEEIRVNAQPDIRGFLFLHTSKKNEIKVITRDLVGRRFIKMIRSLPFAGGPYKLYNLRDTFMNFIYEEGKKEGKSIFEIHLGTGHRDLRTTLQHYRQPNYKDYLEALHKVIIGDVNILGQIVDSPKSAMVEMADNLNERKVKDECGYCSFNTCIKEKDSECLVCQSFITTVDRIPYFERSIEKLDLSISECKEDDEKEELLSLKKIYVAYLCKMYEFKERLEKKLG</sequence>
<evidence type="ECO:0000313" key="4">
    <source>
        <dbReference type="Proteomes" id="UP001589619"/>
    </source>
</evidence>
<keyword evidence="4" id="KW-1185">Reference proteome</keyword>
<dbReference type="Proteomes" id="UP001589619">
    <property type="component" value="Unassembled WGS sequence"/>
</dbReference>
<reference evidence="3 4" key="1">
    <citation type="submission" date="2024-09" db="EMBL/GenBank/DDBJ databases">
        <authorList>
            <person name="Sun Q."/>
            <person name="Mori K."/>
        </authorList>
    </citation>
    <scope>NUCLEOTIDE SEQUENCE [LARGE SCALE GENOMIC DNA]</scope>
    <source>
        <strain evidence="3 4">JCM 12520</strain>
    </source>
</reference>
<dbReference type="RefSeq" id="WP_344915531.1">
    <property type="nucleotide sequence ID" value="NZ_BAAAYO010000015.1"/>
</dbReference>
<evidence type="ECO:0000259" key="2">
    <source>
        <dbReference type="PROSITE" id="PS51898"/>
    </source>
</evidence>
<gene>
    <name evidence="3" type="ORF">ACFFNY_30270</name>
</gene>
<feature type="domain" description="Tyr recombinase" evidence="2">
    <location>
        <begin position="416"/>
        <end position="622"/>
    </location>
</feature>
<name>A0ABV5W5M6_9BACL</name>
<organism evidence="3 4">
    <name type="scientific">Paenibacillus hodogayensis</name>
    <dbReference type="NCBI Taxonomy" id="279208"/>
    <lineage>
        <taxon>Bacteria</taxon>
        <taxon>Bacillati</taxon>
        <taxon>Bacillota</taxon>
        <taxon>Bacilli</taxon>
        <taxon>Bacillales</taxon>
        <taxon>Paenibacillaceae</taxon>
        <taxon>Paenibacillus</taxon>
    </lineage>
</organism>